<dbReference type="EMBL" id="UPXP01000017">
    <property type="protein sequence ID" value="VBB39964.1"/>
    <property type="molecule type" value="Genomic_DNA"/>
</dbReference>
<dbReference type="UniPathway" id="UPA00214"/>
<dbReference type="EC" id="5.1.3.2" evidence="5 10"/>
<dbReference type="AlphaFoldDB" id="A0A652ZVZ7"/>
<reference evidence="12" key="1">
    <citation type="submission" date="2018-07" db="EMBL/GenBank/DDBJ databases">
        <authorList>
            <consortium name="Genoscope - CEA"/>
            <person name="William W."/>
        </authorList>
    </citation>
    <scope>NUCLEOTIDE SEQUENCE</scope>
    <source>
        <strain evidence="12">IK1</strain>
    </source>
</reference>
<dbReference type="NCBIfam" id="TIGR01179">
    <property type="entry name" value="galE"/>
    <property type="match status" value="1"/>
</dbReference>
<feature type="domain" description="NAD-dependent epimerase/dehydratase" evidence="11">
    <location>
        <begin position="22"/>
        <end position="271"/>
    </location>
</feature>
<protein>
    <recommendedName>
        <fullName evidence="6 10">UDP-glucose 4-epimerase</fullName>
        <ecNumber evidence="5 10">5.1.3.2</ecNumber>
    </recommendedName>
</protein>
<evidence type="ECO:0000256" key="5">
    <source>
        <dbReference type="ARBA" id="ARBA00013189"/>
    </source>
</evidence>
<dbReference type="Pfam" id="PF01370">
    <property type="entry name" value="Epimerase"/>
    <property type="match status" value="1"/>
</dbReference>
<evidence type="ECO:0000256" key="7">
    <source>
        <dbReference type="ARBA" id="ARBA00023027"/>
    </source>
</evidence>
<evidence type="ECO:0000313" key="12">
    <source>
        <dbReference type="EMBL" id="VBB39964.1"/>
    </source>
</evidence>
<comment type="subunit">
    <text evidence="10">Homodimer.</text>
</comment>
<dbReference type="PANTHER" id="PTHR43725">
    <property type="entry name" value="UDP-GLUCOSE 4-EPIMERASE"/>
    <property type="match status" value="1"/>
</dbReference>
<dbReference type="InterPro" id="IPR005886">
    <property type="entry name" value="UDP_G4E"/>
</dbReference>
<keyword evidence="9 10" id="KW-0119">Carbohydrate metabolism</keyword>
<dbReference type="SUPFAM" id="SSF51735">
    <property type="entry name" value="NAD(P)-binding Rossmann-fold domains"/>
    <property type="match status" value="1"/>
</dbReference>
<gene>
    <name evidence="12" type="primary">galE</name>
    <name evidence="12" type="ORF">TRIP_E240002</name>
</gene>
<comment type="catalytic activity">
    <reaction evidence="1 10">
        <text>UDP-alpha-D-glucose = UDP-alpha-D-galactose</text>
        <dbReference type="Rhea" id="RHEA:22168"/>
        <dbReference type="ChEBI" id="CHEBI:58885"/>
        <dbReference type="ChEBI" id="CHEBI:66914"/>
        <dbReference type="EC" id="5.1.3.2"/>
    </reaction>
</comment>
<dbReference type="GO" id="GO:0003978">
    <property type="term" value="F:UDP-glucose 4-epimerase activity"/>
    <property type="evidence" value="ECO:0007669"/>
    <property type="project" value="UniProtKB-UniRule"/>
</dbReference>
<accession>A0A652ZVZ7</accession>
<comment type="similarity">
    <text evidence="4 10">Belongs to the NAD(P)-dependent epimerase/dehydratase family.</text>
</comment>
<organism evidence="12">
    <name type="scientific">uncultured Spirochaetota bacterium</name>
    <dbReference type="NCBI Taxonomy" id="460511"/>
    <lineage>
        <taxon>Bacteria</taxon>
        <taxon>Pseudomonadati</taxon>
        <taxon>Spirochaetota</taxon>
        <taxon>environmental samples</taxon>
    </lineage>
</organism>
<evidence type="ECO:0000259" key="11">
    <source>
        <dbReference type="Pfam" id="PF01370"/>
    </source>
</evidence>
<dbReference type="PANTHER" id="PTHR43725:SF53">
    <property type="entry name" value="UDP-ARABINOSE 4-EPIMERASE 1"/>
    <property type="match status" value="1"/>
</dbReference>
<comment type="pathway">
    <text evidence="3 10">Carbohydrate metabolism; galactose metabolism.</text>
</comment>
<evidence type="ECO:0000256" key="6">
    <source>
        <dbReference type="ARBA" id="ARBA00018569"/>
    </source>
</evidence>
<evidence type="ECO:0000256" key="9">
    <source>
        <dbReference type="ARBA" id="ARBA00023277"/>
    </source>
</evidence>
<evidence type="ECO:0000256" key="1">
    <source>
        <dbReference type="ARBA" id="ARBA00000083"/>
    </source>
</evidence>
<evidence type="ECO:0000256" key="8">
    <source>
        <dbReference type="ARBA" id="ARBA00023235"/>
    </source>
</evidence>
<evidence type="ECO:0000256" key="10">
    <source>
        <dbReference type="RuleBase" id="RU366046"/>
    </source>
</evidence>
<comment type="cofactor">
    <cofactor evidence="2 10">
        <name>NAD(+)</name>
        <dbReference type="ChEBI" id="CHEBI:57540"/>
    </cofactor>
</comment>
<dbReference type="CDD" id="cd05247">
    <property type="entry name" value="UDP_G4E_1_SDR_e"/>
    <property type="match status" value="1"/>
</dbReference>
<evidence type="ECO:0000256" key="2">
    <source>
        <dbReference type="ARBA" id="ARBA00001911"/>
    </source>
</evidence>
<proteinExistence type="inferred from homology"/>
<dbReference type="Gene3D" id="3.90.25.10">
    <property type="entry name" value="UDP-galactose 4-epimerase, domain 1"/>
    <property type="match status" value="1"/>
</dbReference>
<dbReference type="GO" id="GO:0033499">
    <property type="term" value="P:galactose catabolic process via UDP-galactose, Leloir pathway"/>
    <property type="evidence" value="ECO:0007669"/>
    <property type="project" value="TreeGrafter"/>
</dbReference>
<keyword evidence="8 10" id="KW-0413">Isomerase</keyword>
<dbReference type="InterPro" id="IPR001509">
    <property type="entry name" value="Epimerase_deHydtase"/>
</dbReference>
<evidence type="ECO:0000256" key="3">
    <source>
        <dbReference type="ARBA" id="ARBA00004947"/>
    </source>
</evidence>
<dbReference type="InterPro" id="IPR036291">
    <property type="entry name" value="NAD(P)-bd_dom_sf"/>
</dbReference>
<dbReference type="Gene3D" id="3.40.50.720">
    <property type="entry name" value="NAD(P)-binding Rossmann-like Domain"/>
    <property type="match status" value="1"/>
</dbReference>
<name>A0A652ZVZ7_9SPIR</name>
<keyword evidence="7 10" id="KW-0520">NAD</keyword>
<sequence>MRAAAIAYPPAENLAIIKTMKVLIIGGAGYIGSHVARLFADSGLAVDVVDNLSTGSKDNLFPEYGFFQGDILDYPWLEGQMKRGGYEAVVHLAAAKAAGESMIVPQKYATQNIAGTINILNAACEAGIETLIFSSSAAVYGEPAYLPVDEEHPKEPENFYGFTKLEIERFLAWYEKLKGLRFAALRYFNAAGYDPEGRVRGLEKNPANLIPVIMEVAAGIRPALKVFGTDYPTRDGSGIRDYIHVSDLAQGHLLALEYVLKRKRSLTVNLGSESGLSVLEILKAARRITGKAIPADIVDRRPGDPATLVASSGKARQLLGWKARYSDLDSLIATSWKAYSRGLGR</sequence>
<evidence type="ECO:0000256" key="4">
    <source>
        <dbReference type="ARBA" id="ARBA00007637"/>
    </source>
</evidence>